<protein>
    <recommendedName>
        <fullName evidence="1">F-box/LRR-repeat protein 15-like leucin rich repeat domain-containing protein</fullName>
    </recommendedName>
</protein>
<dbReference type="InterPro" id="IPR057207">
    <property type="entry name" value="FBXL15_LRR"/>
</dbReference>
<dbReference type="OrthoDB" id="550575at2759"/>
<gene>
    <name evidence="2" type="ORF">CANCADRAFT_18620</name>
</gene>
<dbReference type="InterPro" id="IPR006553">
    <property type="entry name" value="Leu-rich_rpt_Cys-con_subtyp"/>
</dbReference>
<feature type="non-terminal residue" evidence="2">
    <location>
        <position position="366"/>
    </location>
</feature>
<keyword evidence="3" id="KW-1185">Reference proteome</keyword>
<dbReference type="Gene3D" id="3.80.10.10">
    <property type="entry name" value="Ribonuclease Inhibitor"/>
    <property type="match status" value="2"/>
</dbReference>
<name>A0A1E4TF73_9ASCO</name>
<evidence type="ECO:0000259" key="1">
    <source>
        <dbReference type="Pfam" id="PF25372"/>
    </source>
</evidence>
<dbReference type="GO" id="GO:0031146">
    <property type="term" value="P:SCF-dependent proteasomal ubiquitin-dependent protein catabolic process"/>
    <property type="evidence" value="ECO:0007669"/>
    <property type="project" value="TreeGrafter"/>
</dbReference>
<reference evidence="3" key="1">
    <citation type="submission" date="2016-02" db="EMBL/GenBank/DDBJ databases">
        <title>Comparative genomics of biotechnologically important yeasts.</title>
        <authorList>
            <consortium name="DOE Joint Genome Institute"/>
            <person name="Riley R."/>
            <person name="Haridas S."/>
            <person name="Wolfe K.H."/>
            <person name="Lopes M.R."/>
            <person name="Hittinger C.T."/>
            <person name="Goker M."/>
            <person name="Salamov A."/>
            <person name="Wisecaver J."/>
            <person name="Long T.M."/>
            <person name="Aerts A.L."/>
            <person name="Barry K."/>
            <person name="Choi C."/>
            <person name="Clum A."/>
            <person name="Coughlan A.Y."/>
            <person name="Deshpande S."/>
            <person name="Douglass A.P."/>
            <person name="Hanson S.J."/>
            <person name="Klenk H.-P."/>
            <person name="Labutti K."/>
            <person name="Lapidus A."/>
            <person name="Lindquist E."/>
            <person name="Lipzen A."/>
            <person name="Meier-Kolthoff J.P."/>
            <person name="Ohm R.A."/>
            <person name="Otillar R.P."/>
            <person name="Pangilinan J."/>
            <person name="Peng Y."/>
            <person name="Rokas A."/>
            <person name="Rosa C.A."/>
            <person name="Scheuner C."/>
            <person name="Sibirny A.A."/>
            <person name="Slot J.C."/>
            <person name="Stielow J.B."/>
            <person name="Sun H."/>
            <person name="Kurtzman C.P."/>
            <person name="Blackwell M."/>
            <person name="Jeffries T.W."/>
            <person name="Grigoriev I.V."/>
        </authorList>
    </citation>
    <scope>NUCLEOTIDE SEQUENCE [LARGE SCALE GENOMIC DNA]</scope>
    <source>
        <strain evidence="3">NRRL Y-17796</strain>
    </source>
</reference>
<evidence type="ECO:0000313" key="2">
    <source>
        <dbReference type="EMBL" id="ODV90357.1"/>
    </source>
</evidence>
<evidence type="ECO:0000313" key="3">
    <source>
        <dbReference type="Proteomes" id="UP000095023"/>
    </source>
</evidence>
<dbReference type="PANTHER" id="PTHR13318">
    <property type="entry name" value="PARTNER OF PAIRED, ISOFORM B-RELATED"/>
    <property type="match status" value="1"/>
</dbReference>
<feature type="non-terminal residue" evidence="2">
    <location>
        <position position="1"/>
    </location>
</feature>
<organism evidence="2 3">
    <name type="scientific">Tortispora caseinolytica NRRL Y-17796</name>
    <dbReference type="NCBI Taxonomy" id="767744"/>
    <lineage>
        <taxon>Eukaryota</taxon>
        <taxon>Fungi</taxon>
        <taxon>Dikarya</taxon>
        <taxon>Ascomycota</taxon>
        <taxon>Saccharomycotina</taxon>
        <taxon>Trigonopsidomycetes</taxon>
        <taxon>Trigonopsidales</taxon>
        <taxon>Trigonopsidaceae</taxon>
        <taxon>Tortispora</taxon>
    </lineage>
</organism>
<dbReference type="Proteomes" id="UP000095023">
    <property type="component" value="Unassembled WGS sequence"/>
</dbReference>
<dbReference type="Pfam" id="PF25372">
    <property type="entry name" value="DUF7885"/>
    <property type="match status" value="1"/>
</dbReference>
<dbReference type="InterPro" id="IPR032675">
    <property type="entry name" value="LRR_dom_sf"/>
</dbReference>
<dbReference type="AlphaFoldDB" id="A0A1E4TF73"/>
<proteinExistence type="predicted"/>
<dbReference type="SUPFAM" id="SSF52047">
    <property type="entry name" value="RNI-like"/>
    <property type="match status" value="1"/>
</dbReference>
<feature type="domain" description="F-box/LRR-repeat protein 15-like leucin rich repeat" evidence="1">
    <location>
        <begin position="185"/>
        <end position="333"/>
    </location>
</feature>
<accession>A0A1E4TF73</accession>
<dbReference type="GO" id="GO:0019005">
    <property type="term" value="C:SCF ubiquitin ligase complex"/>
    <property type="evidence" value="ECO:0007669"/>
    <property type="project" value="TreeGrafter"/>
</dbReference>
<dbReference type="SMART" id="SM00367">
    <property type="entry name" value="LRR_CC"/>
    <property type="match status" value="4"/>
</dbReference>
<dbReference type="EMBL" id="KV453842">
    <property type="protein sequence ID" value="ODV90357.1"/>
    <property type="molecule type" value="Genomic_DNA"/>
</dbReference>
<sequence length="366" mass="42371">RPHKIFMIPEIMYQIFMMLDESNYIPHEAPPARRRPLSFEHALLIYNNFDKAKEVWEAAKREERENMQIKQGTRKRMGAGLFNCMLVSKTWHLAASRVLYSRIHFADNSTWQLFLESVILRREIRSSTENRLTNDTKPTVFVLHKVKDARQEELEVIASLGGRIRWLEFYTCPRLTPTRALLRGGRITKLVLPGCSQIEDTVLSMISKECPLLEVLDLRACELVSDIGLIAIAKRCRRLKMLNVGRTSGSHRITRRGVSAITRRTAVDTLGLAGCAIDDRAIWEIALLRGSGIERLSLNYCEALTDASIPKVLMYMPNLTVLELRNCVKITNVRPIVEFKHYQQARRRYPLIEGCEEFERRMREEE</sequence>